<evidence type="ECO:0000313" key="3">
    <source>
        <dbReference type="EMBL" id="MDQ0535386.1"/>
    </source>
</evidence>
<evidence type="ECO:0000259" key="2">
    <source>
        <dbReference type="PROSITE" id="PS51736"/>
    </source>
</evidence>
<dbReference type="PROSITE" id="PS51736">
    <property type="entry name" value="RECOMBINASES_3"/>
    <property type="match status" value="1"/>
</dbReference>
<gene>
    <name evidence="3" type="ORF">QO018_004264</name>
</gene>
<dbReference type="InterPro" id="IPR036162">
    <property type="entry name" value="Resolvase-like_N_sf"/>
</dbReference>
<dbReference type="EMBL" id="JAUSVU010000017">
    <property type="protein sequence ID" value="MDQ0535386.1"/>
    <property type="molecule type" value="Genomic_DNA"/>
</dbReference>
<name>A0ABU0MPQ6_9PROT</name>
<dbReference type="PANTHER" id="PTHR30461:SF26">
    <property type="entry name" value="RESOLVASE HOMOLOG YNEB"/>
    <property type="match status" value="1"/>
</dbReference>
<organism evidence="3 4">
    <name type="scientific">Azospirillum picis</name>
    <dbReference type="NCBI Taxonomy" id="488438"/>
    <lineage>
        <taxon>Bacteria</taxon>
        <taxon>Pseudomonadati</taxon>
        <taxon>Pseudomonadota</taxon>
        <taxon>Alphaproteobacteria</taxon>
        <taxon>Rhodospirillales</taxon>
        <taxon>Azospirillaceae</taxon>
        <taxon>Azospirillum</taxon>
    </lineage>
</organism>
<dbReference type="SUPFAM" id="SSF53041">
    <property type="entry name" value="Resolvase-like"/>
    <property type="match status" value="1"/>
</dbReference>
<accession>A0ABU0MPQ6</accession>
<keyword evidence="4" id="KW-1185">Reference proteome</keyword>
<dbReference type="Gene3D" id="3.40.50.1390">
    <property type="entry name" value="Resolvase, N-terminal catalytic domain"/>
    <property type="match status" value="1"/>
</dbReference>
<protein>
    <submittedName>
        <fullName evidence="3">DNA invertase Pin-like site-specific DNA recombinase</fullName>
    </submittedName>
</protein>
<comment type="similarity">
    <text evidence="1">Belongs to the site-specific recombinase resolvase family.</text>
</comment>
<dbReference type="InterPro" id="IPR050639">
    <property type="entry name" value="SSR_resolvase"/>
</dbReference>
<dbReference type="Pfam" id="PF00239">
    <property type="entry name" value="Resolvase"/>
    <property type="match status" value="1"/>
</dbReference>
<dbReference type="SMART" id="SM00857">
    <property type="entry name" value="Resolvase"/>
    <property type="match status" value="1"/>
</dbReference>
<comment type="caution">
    <text evidence="3">The sequence shown here is derived from an EMBL/GenBank/DDBJ whole genome shotgun (WGS) entry which is preliminary data.</text>
</comment>
<dbReference type="RefSeq" id="WP_209985921.1">
    <property type="nucleotide sequence ID" value="NZ_JAGINO010000017.1"/>
</dbReference>
<feature type="domain" description="Resolvase/invertase-type recombinase catalytic" evidence="2">
    <location>
        <begin position="2"/>
        <end position="149"/>
    </location>
</feature>
<dbReference type="CDD" id="cd03768">
    <property type="entry name" value="SR_ResInv"/>
    <property type="match status" value="1"/>
</dbReference>
<dbReference type="PANTHER" id="PTHR30461">
    <property type="entry name" value="DNA-INVERTASE FROM LAMBDOID PROPHAGE"/>
    <property type="match status" value="1"/>
</dbReference>
<evidence type="ECO:0000256" key="1">
    <source>
        <dbReference type="ARBA" id="ARBA00009913"/>
    </source>
</evidence>
<sequence length="221" mass="23452">MAVYAYTRVSTDRQASEGESLSVQRRMIDGYAQMHGLTIAHVYEERGVSGSKPLAERPEGRALLEVLVTGDIVIAAKLDRVFRSAVDALSVLADLRAKGVSLHLIDLGGDTAGPMGKLMFTMASAFAEAERDRIRERIRDVKRDQKARGRYLGGKAPVGATVTDDGDIDLSGHIALRAQVLALRSAGHGVRRIAAELTAAGASISKSTVATILQAAEGAEA</sequence>
<proteinExistence type="inferred from homology"/>
<dbReference type="Proteomes" id="UP001244552">
    <property type="component" value="Unassembled WGS sequence"/>
</dbReference>
<dbReference type="InterPro" id="IPR006119">
    <property type="entry name" value="Resolv_N"/>
</dbReference>
<evidence type="ECO:0000313" key="4">
    <source>
        <dbReference type="Proteomes" id="UP001244552"/>
    </source>
</evidence>
<reference evidence="3 4" key="1">
    <citation type="submission" date="2023-07" db="EMBL/GenBank/DDBJ databases">
        <title>Genomic Encyclopedia of Type Strains, Phase IV (KMG-IV): sequencing the most valuable type-strain genomes for metagenomic binning, comparative biology and taxonomic classification.</title>
        <authorList>
            <person name="Goeker M."/>
        </authorList>
    </citation>
    <scope>NUCLEOTIDE SEQUENCE [LARGE SCALE GENOMIC DNA]</scope>
    <source>
        <strain evidence="3 4">DSM 19922</strain>
    </source>
</reference>